<dbReference type="InterPro" id="IPR005330">
    <property type="entry name" value="MHYT_dom"/>
</dbReference>
<dbReference type="Pfam" id="PF00990">
    <property type="entry name" value="GGDEF"/>
    <property type="match status" value="1"/>
</dbReference>
<feature type="transmembrane region" description="Helical" evidence="1">
    <location>
        <begin position="48"/>
        <end position="70"/>
    </location>
</feature>
<dbReference type="PROSITE" id="PS50887">
    <property type="entry name" value="GGDEF"/>
    <property type="match status" value="1"/>
</dbReference>
<feature type="domain" description="EAL" evidence="2">
    <location>
        <begin position="526"/>
        <end position="776"/>
    </location>
</feature>
<dbReference type="GO" id="GO:0016020">
    <property type="term" value="C:membrane"/>
    <property type="evidence" value="ECO:0007669"/>
    <property type="project" value="UniProtKB-UniRule"/>
</dbReference>
<dbReference type="SUPFAM" id="SSF55785">
    <property type="entry name" value="PYP-like sensor domain (PAS domain)"/>
    <property type="match status" value="1"/>
</dbReference>
<dbReference type="GO" id="GO:0003824">
    <property type="term" value="F:catalytic activity"/>
    <property type="evidence" value="ECO:0007669"/>
    <property type="project" value="UniProtKB-ARBA"/>
</dbReference>
<dbReference type="PANTHER" id="PTHR44757:SF2">
    <property type="entry name" value="BIOFILM ARCHITECTURE MAINTENANCE PROTEIN MBAA"/>
    <property type="match status" value="1"/>
</dbReference>
<dbReference type="InterPro" id="IPR029787">
    <property type="entry name" value="Nucleotide_cyclase"/>
</dbReference>
<dbReference type="EMBL" id="JABEOU010000033">
    <property type="protein sequence ID" value="NNG58224.1"/>
    <property type="molecule type" value="Genomic_DNA"/>
</dbReference>
<keyword evidence="1" id="KW-0472">Membrane</keyword>
<feature type="transmembrane region" description="Helical" evidence="1">
    <location>
        <begin position="112"/>
        <end position="134"/>
    </location>
</feature>
<comment type="caution">
    <text evidence="5">The sequence shown here is derived from an EMBL/GenBank/DDBJ whole genome shotgun (WGS) entry which is preliminary data.</text>
</comment>
<dbReference type="SMART" id="SM00052">
    <property type="entry name" value="EAL"/>
    <property type="match status" value="1"/>
</dbReference>
<dbReference type="SUPFAM" id="SSF141868">
    <property type="entry name" value="EAL domain-like"/>
    <property type="match status" value="1"/>
</dbReference>
<dbReference type="Pfam" id="PF03707">
    <property type="entry name" value="MHYT"/>
    <property type="match status" value="2"/>
</dbReference>
<dbReference type="RefSeq" id="WP_170170835.1">
    <property type="nucleotide sequence ID" value="NZ_JABEOU010000033.1"/>
</dbReference>
<dbReference type="InterPro" id="IPR043128">
    <property type="entry name" value="Rev_trsase/Diguanyl_cyclase"/>
</dbReference>
<accession>A0A7Y2PC98</accession>
<feature type="domain" description="MHYT" evidence="4">
    <location>
        <begin position="12"/>
        <end position="199"/>
    </location>
</feature>
<dbReference type="InterPro" id="IPR000160">
    <property type="entry name" value="GGDEF_dom"/>
</dbReference>
<feature type="domain" description="GGDEF" evidence="3">
    <location>
        <begin position="384"/>
        <end position="517"/>
    </location>
</feature>
<name>A0A7Y2PC98_SPHPI</name>
<dbReference type="Pfam" id="PF00563">
    <property type="entry name" value="EAL"/>
    <property type="match status" value="1"/>
</dbReference>
<dbReference type="InterPro" id="IPR001633">
    <property type="entry name" value="EAL_dom"/>
</dbReference>
<dbReference type="Gene3D" id="3.30.450.20">
    <property type="entry name" value="PAS domain"/>
    <property type="match status" value="1"/>
</dbReference>
<feature type="transmembrane region" description="Helical" evidence="1">
    <location>
        <begin position="140"/>
        <end position="162"/>
    </location>
</feature>
<keyword evidence="1" id="KW-0812">Transmembrane</keyword>
<dbReference type="PANTHER" id="PTHR44757">
    <property type="entry name" value="DIGUANYLATE CYCLASE DGCP"/>
    <property type="match status" value="1"/>
</dbReference>
<dbReference type="PROSITE" id="PS50883">
    <property type="entry name" value="EAL"/>
    <property type="match status" value="1"/>
</dbReference>
<feature type="transmembrane region" description="Helical" evidence="1">
    <location>
        <begin position="15"/>
        <end position="36"/>
    </location>
</feature>
<feature type="transmembrane region" description="Helical" evidence="1">
    <location>
        <begin position="216"/>
        <end position="238"/>
    </location>
</feature>
<dbReference type="FunFam" id="3.30.70.270:FF:000001">
    <property type="entry name" value="Diguanylate cyclase domain protein"/>
    <property type="match status" value="1"/>
</dbReference>
<evidence type="ECO:0000256" key="1">
    <source>
        <dbReference type="PROSITE-ProRule" id="PRU00244"/>
    </source>
</evidence>
<evidence type="ECO:0000259" key="2">
    <source>
        <dbReference type="PROSITE" id="PS50883"/>
    </source>
</evidence>
<dbReference type="Gene3D" id="3.20.20.450">
    <property type="entry name" value="EAL domain"/>
    <property type="match status" value="1"/>
</dbReference>
<dbReference type="NCBIfam" id="TIGR00254">
    <property type="entry name" value="GGDEF"/>
    <property type="match status" value="1"/>
</dbReference>
<dbReference type="InterPro" id="IPR035965">
    <property type="entry name" value="PAS-like_dom_sf"/>
</dbReference>
<evidence type="ECO:0000313" key="5">
    <source>
        <dbReference type="EMBL" id="NNG58224.1"/>
    </source>
</evidence>
<feature type="transmembrane region" description="Helical" evidence="1">
    <location>
        <begin position="174"/>
        <end position="196"/>
    </location>
</feature>
<feature type="transmembrane region" description="Helical" evidence="1">
    <location>
        <begin position="82"/>
        <end position="100"/>
    </location>
</feature>
<dbReference type="Gene3D" id="3.30.70.270">
    <property type="match status" value="1"/>
</dbReference>
<dbReference type="InterPro" id="IPR052155">
    <property type="entry name" value="Biofilm_reg_signaling"/>
</dbReference>
<proteinExistence type="predicted"/>
<gene>
    <name evidence="5" type="ORF">HKX06_12680</name>
</gene>
<dbReference type="PROSITE" id="PS50924">
    <property type="entry name" value="MHYT"/>
    <property type="match status" value="1"/>
</dbReference>
<dbReference type="CDD" id="cd01949">
    <property type="entry name" value="GGDEF"/>
    <property type="match status" value="1"/>
</dbReference>
<dbReference type="CDD" id="cd01948">
    <property type="entry name" value="EAL"/>
    <property type="match status" value="1"/>
</dbReference>
<dbReference type="AlphaFoldDB" id="A0A7Y2PC98"/>
<evidence type="ECO:0000259" key="3">
    <source>
        <dbReference type="PROSITE" id="PS50887"/>
    </source>
</evidence>
<keyword evidence="1" id="KW-1133">Transmembrane helix</keyword>
<sequence length="778" mass="84632">MFELIGCITNDHDPWMVGLAATICLLGLTALYLLLVRAEECIENRRRSWTAIAALTAGLSIWSTHFLAMLAYRGRFPIDFDLWLTMVSAAVPVAGIWAALTFDRHRQTRPVVIVTGLILSFSVAAMHFVGMNALIVQARIHYDGIAIAQALAIGTLFLTLSICTHRRLGGWARIIVPVALGALGIVTLHFGAMGSTTLIPGGVEVGASSHLIERHIVSRAVIIAMALIVLTMIAAAVIDRLLTDLRGLTGATREGIAILKNGRIIEANPRLATLLGTTTAQLIRSRPEDWLEASDGAPLMLIPDRPAEARPHGVTDCCLEIATHEIEYRGRRAIVLAIRDLTEERRAQRQIAFMAVHDPLTRLPNRAYFSQALETAITQADQKGPFALLALDLDRFKAVNDLFGHAAGDSILCRVASILTDAVDEASVVARVGGDEFLILQRGIDGAEKVQRLTETILSSFAAEMDLSRDPMAVGVSIGVSLFPKDAADADTLRQNADVALYRAKMSGRGTASFFDHELDQTVRNRRALEHDLRHALLRDQMRLVYQPLVATGGAAIIGYEALLRWEHPERGEVVPDDFVPIAEDTGIILQLGEWVLREACRTAASWPAPMTLAVNVSPIQFQIPNLPEIVSRALIDSGLAAGRLELEITENVLLHNRESTLKTLHALKAIGVGIVMDDFGTGYSSLSNLRCFPFDKIKIDRSFISGVTDDEAARSIVRAIVGLGRSLNLPVVAEGVETVEQHRMVLEEGCPQAQGFLFGCPGEGPVYAAPSALRRRP</sequence>
<evidence type="ECO:0000259" key="4">
    <source>
        <dbReference type="PROSITE" id="PS50924"/>
    </source>
</evidence>
<dbReference type="Proteomes" id="UP000550136">
    <property type="component" value="Unassembled WGS sequence"/>
</dbReference>
<dbReference type="SMART" id="SM00267">
    <property type="entry name" value="GGDEF"/>
    <property type="match status" value="1"/>
</dbReference>
<protein>
    <submittedName>
        <fullName evidence="5">EAL domain-containing protein</fullName>
    </submittedName>
</protein>
<organism evidence="5 6">
    <name type="scientific">Sphingomonas paucimobilis</name>
    <name type="common">Pseudomonas paucimobilis</name>
    <dbReference type="NCBI Taxonomy" id="13689"/>
    <lineage>
        <taxon>Bacteria</taxon>
        <taxon>Pseudomonadati</taxon>
        <taxon>Pseudomonadota</taxon>
        <taxon>Alphaproteobacteria</taxon>
        <taxon>Sphingomonadales</taxon>
        <taxon>Sphingomonadaceae</taxon>
        <taxon>Sphingomonas</taxon>
    </lineage>
</organism>
<dbReference type="InterPro" id="IPR035919">
    <property type="entry name" value="EAL_sf"/>
</dbReference>
<evidence type="ECO:0000313" key="6">
    <source>
        <dbReference type="Proteomes" id="UP000550136"/>
    </source>
</evidence>
<reference evidence="5 6" key="1">
    <citation type="submission" date="2020-05" db="EMBL/GenBank/DDBJ databases">
        <title>Draft Genome Sequences of Sphingomonas sp. Isolated from the International Space Station.</title>
        <authorList>
            <person name="Bijlani S."/>
            <person name="Singh N.K."/>
            <person name="Mason C.E."/>
            <person name="Wang C.C."/>
            <person name="Venkateswaran K."/>
        </authorList>
    </citation>
    <scope>NUCLEOTIDE SEQUENCE [LARGE SCALE GENOMIC DNA]</scope>
    <source>
        <strain evidence="5 6">FKI-L5-BR-P1</strain>
    </source>
</reference>
<dbReference type="SUPFAM" id="SSF55073">
    <property type="entry name" value="Nucleotide cyclase"/>
    <property type="match status" value="1"/>
</dbReference>